<organism evidence="1 2">
    <name type="scientific">Funneliformis caledonium</name>
    <dbReference type="NCBI Taxonomy" id="1117310"/>
    <lineage>
        <taxon>Eukaryota</taxon>
        <taxon>Fungi</taxon>
        <taxon>Fungi incertae sedis</taxon>
        <taxon>Mucoromycota</taxon>
        <taxon>Glomeromycotina</taxon>
        <taxon>Glomeromycetes</taxon>
        <taxon>Glomerales</taxon>
        <taxon>Glomeraceae</taxon>
        <taxon>Funneliformis</taxon>
    </lineage>
</organism>
<evidence type="ECO:0000313" key="2">
    <source>
        <dbReference type="Proteomes" id="UP000789570"/>
    </source>
</evidence>
<sequence length="42" mass="4727">MTNIASLTQYLIKDNSIQPGNFYFYLAQSGDLCITKILEVSL</sequence>
<evidence type="ECO:0000313" key="1">
    <source>
        <dbReference type="EMBL" id="CAG8773948.1"/>
    </source>
</evidence>
<feature type="non-terminal residue" evidence="1">
    <location>
        <position position="42"/>
    </location>
</feature>
<reference evidence="1" key="1">
    <citation type="submission" date="2021-06" db="EMBL/GenBank/DDBJ databases">
        <authorList>
            <person name="Kallberg Y."/>
            <person name="Tangrot J."/>
            <person name="Rosling A."/>
        </authorList>
    </citation>
    <scope>NUCLEOTIDE SEQUENCE</scope>
    <source>
        <strain evidence="1">UK204</strain>
    </source>
</reference>
<comment type="caution">
    <text evidence="1">The sequence shown here is derived from an EMBL/GenBank/DDBJ whole genome shotgun (WGS) entry which is preliminary data.</text>
</comment>
<protein>
    <submittedName>
        <fullName evidence="1">1506_t:CDS:1</fullName>
    </submittedName>
</protein>
<gene>
    <name evidence="1" type="ORF">FCALED_LOCUS17705</name>
</gene>
<keyword evidence="2" id="KW-1185">Reference proteome</keyword>
<dbReference type="Proteomes" id="UP000789570">
    <property type="component" value="Unassembled WGS sequence"/>
</dbReference>
<proteinExistence type="predicted"/>
<accession>A0A9N9JC76</accession>
<dbReference type="OrthoDB" id="10432545at2759"/>
<dbReference type="AlphaFoldDB" id="A0A9N9JC76"/>
<dbReference type="EMBL" id="CAJVPQ010028919">
    <property type="protein sequence ID" value="CAG8773948.1"/>
    <property type="molecule type" value="Genomic_DNA"/>
</dbReference>
<name>A0A9N9JC76_9GLOM</name>